<dbReference type="EMBL" id="CP119078">
    <property type="protein sequence ID" value="WED44565.1"/>
    <property type="molecule type" value="Genomic_DNA"/>
</dbReference>
<protein>
    <submittedName>
        <fullName evidence="1">Uncharacterized protein</fullName>
    </submittedName>
</protein>
<name>A0ABY8AV48_9GAMM</name>
<keyword evidence="2" id="KW-1185">Reference proteome</keyword>
<evidence type="ECO:0000313" key="1">
    <source>
        <dbReference type="EMBL" id="WED44565.1"/>
    </source>
</evidence>
<accession>A0ABY8AV48</accession>
<dbReference type="Proteomes" id="UP001222087">
    <property type="component" value="Chromosome"/>
</dbReference>
<evidence type="ECO:0000313" key="2">
    <source>
        <dbReference type="Proteomes" id="UP001222087"/>
    </source>
</evidence>
<dbReference type="RefSeq" id="WP_275090385.1">
    <property type="nucleotide sequence ID" value="NZ_CP119078.1"/>
</dbReference>
<gene>
    <name evidence="1" type="ORF">PXX05_07195</name>
</gene>
<proteinExistence type="predicted"/>
<reference evidence="1 2" key="1">
    <citation type="submission" date="2023-02" db="EMBL/GenBank/DDBJ databases">
        <title>Genome Sequence of L. cardiaca H63T.</title>
        <authorList>
            <person name="Lopez A.E."/>
            <person name="Cianciotto N.P."/>
        </authorList>
    </citation>
    <scope>NUCLEOTIDE SEQUENCE [LARGE SCALE GENOMIC DNA]</scope>
    <source>
        <strain evidence="1 2">H63</strain>
    </source>
</reference>
<organism evidence="1 2">
    <name type="scientific">Legionella cardiaca</name>
    <dbReference type="NCBI Taxonomy" id="1071983"/>
    <lineage>
        <taxon>Bacteria</taxon>
        <taxon>Pseudomonadati</taxon>
        <taxon>Pseudomonadota</taxon>
        <taxon>Gammaproteobacteria</taxon>
        <taxon>Legionellales</taxon>
        <taxon>Legionellaceae</taxon>
        <taxon>Legionella</taxon>
    </lineage>
</organism>
<sequence length="576" mass="65172">MIKSSEAKFSSIVSTDFLGPIILHMNDENGYGDVSLAIKVAKFLMHKYPNAPIHVIGQSSSFEKIKEIEPDFLDKERYPQISVVNGRGIIPQSLFDSAKLEIETAIYSNSLGSESATPHTKIFIGEYGSYVDDPYEPPVICLSGNIGKKSNETGKSFPGILIEPDLKKFSQLQPESKKEERIKILKSNSIDREPLLRKQLFGQDDNNIKKWVETSKCAFSYYNHPISYKRAAVVLAASNDKDHANYFVSASEKMGKDKVVREMLQEEDFKSTLKALGYSKIVFYDKTSEQPSANIVLDDKKAEGREFRVFQRPRFHHDVTLDLMRLSDICGVAGDQSLTEAISLGAVPLAEEWRCQTVINKQIALTYYNETPMAIVFNNTWLRRDNADIDLWQEAGEAIRHGRKAIGVALTRLQEESNLYNALDYTLNLQLTKPHQEKITEFNKKFIEVLENHTSNLKNAEKQSAFRIATEIACYYAKHKPNEALSMPAIIKVIETNLGRTMSHIPAIRTYTIGANFAHLIRDSQTHSFLKKHITHSPSGNARLASKLEQLHQEYFGVKDDSWLQSKKESNLSSLP</sequence>